<accession>A0A819SKH8</accession>
<reference evidence="2" key="1">
    <citation type="submission" date="2021-02" db="EMBL/GenBank/DDBJ databases">
        <authorList>
            <person name="Nowell W R."/>
        </authorList>
    </citation>
    <scope>NUCLEOTIDE SEQUENCE</scope>
</reference>
<gene>
    <name evidence="2" type="ORF">UXM345_LOCUS19947</name>
    <name evidence="1" type="ORF">XDN619_LOCUS17781</name>
</gene>
<evidence type="ECO:0000313" key="1">
    <source>
        <dbReference type="EMBL" id="CAF2096394.1"/>
    </source>
</evidence>
<dbReference type="EMBL" id="CAJOBF010002907">
    <property type="protein sequence ID" value="CAF4062896.1"/>
    <property type="molecule type" value="Genomic_DNA"/>
</dbReference>
<proteinExistence type="predicted"/>
<dbReference type="AlphaFoldDB" id="A0A819SKH8"/>
<sequence>MNGQYEFNRPGRGLPPYLLCQRDSESTIYSDGASRIFAMTEHEESGEQEQLIINHLVDLLQDLSIIDDYDIETEE</sequence>
<name>A0A819SKH8_9BILA</name>
<dbReference type="Proteomes" id="UP000663887">
    <property type="component" value="Unassembled WGS sequence"/>
</dbReference>
<protein>
    <submittedName>
        <fullName evidence="2">Uncharacterized protein</fullName>
    </submittedName>
</protein>
<dbReference type="EMBL" id="CAJNRG010007611">
    <property type="protein sequence ID" value="CAF2096394.1"/>
    <property type="molecule type" value="Genomic_DNA"/>
</dbReference>
<evidence type="ECO:0000313" key="2">
    <source>
        <dbReference type="EMBL" id="CAF4062896.1"/>
    </source>
</evidence>
<evidence type="ECO:0000313" key="3">
    <source>
        <dbReference type="Proteomes" id="UP000663842"/>
    </source>
</evidence>
<comment type="caution">
    <text evidence="2">The sequence shown here is derived from an EMBL/GenBank/DDBJ whole genome shotgun (WGS) entry which is preliminary data.</text>
</comment>
<dbReference type="Proteomes" id="UP000663842">
    <property type="component" value="Unassembled WGS sequence"/>
</dbReference>
<organism evidence="2 3">
    <name type="scientific">Rotaria magnacalcarata</name>
    <dbReference type="NCBI Taxonomy" id="392030"/>
    <lineage>
        <taxon>Eukaryota</taxon>
        <taxon>Metazoa</taxon>
        <taxon>Spiralia</taxon>
        <taxon>Gnathifera</taxon>
        <taxon>Rotifera</taxon>
        <taxon>Eurotatoria</taxon>
        <taxon>Bdelloidea</taxon>
        <taxon>Philodinida</taxon>
        <taxon>Philodinidae</taxon>
        <taxon>Rotaria</taxon>
    </lineage>
</organism>